<gene>
    <name evidence="1" type="ORF">L1987_84880</name>
</gene>
<dbReference type="EMBL" id="CM042046">
    <property type="protein sequence ID" value="KAI3675291.1"/>
    <property type="molecule type" value="Genomic_DNA"/>
</dbReference>
<comment type="caution">
    <text evidence="1">The sequence shown here is derived from an EMBL/GenBank/DDBJ whole genome shotgun (WGS) entry which is preliminary data.</text>
</comment>
<evidence type="ECO:0000313" key="2">
    <source>
        <dbReference type="Proteomes" id="UP001056120"/>
    </source>
</evidence>
<name>A0ACB8XW09_9ASTR</name>
<keyword evidence="2" id="KW-1185">Reference proteome</keyword>
<proteinExistence type="predicted"/>
<evidence type="ECO:0000313" key="1">
    <source>
        <dbReference type="EMBL" id="KAI3675291.1"/>
    </source>
</evidence>
<reference evidence="1 2" key="2">
    <citation type="journal article" date="2022" name="Mol. Ecol. Resour.">
        <title>The genomes of chicory, endive, great burdock and yacon provide insights into Asteraceae paleo-polyploidization history and plant inulin production.</title>
        <authorList>
            <person name="Fan W."/>
            <person name="Wang S."/>
            <person name="Wang H."/>
            <person name="Wang A."/>
            <person name="Jiang F."/>
            <person name="Liu H."/>
            <person name="Zhao H."/>
            <person name="Xu D."/>
            <person name="Zhang Y."/>
        </authorList>
    </citation>
    <scope>NUCLEOTIDE SEQUENCE [LARGE SCALE GENOMIC DNA]</scope>
    <source>
        <strain evidence="2">cv. Yunnan</strain>
        <tissue evidence="1">Leaves</tissue>
    </source>
</reference>
<protein>
    <submittedName>
        <fullName evidence="1">Uncharacterized protein</fullName>
    </submittedName>
</protein>
<dbReference type="Proteomes" id="UP001056120">
    <property type="component" value="Linkage Group LG29"/>
</dbReference>
<reference evidence="2" key="1">
    <citation type="journal article" date="2022" name="Mol. Ecol. Resour.">
        <title>The genomes of chicory, endive, great burdock and yacon provide insights into Asteraceae palaeo-polyploidization history and plant inulin production.</title>
        <authorList>
            <person name="Fan W."/>
            <person name="Wang S."/>
            <person name="Wang H."/>
            <person name="Wang A."/>
            <person name="Jiang F."/>
            <person name="Liu H."/>
            <person name="Zhao H."/>
            <person name="Xu D."/>
            <person name="Zhang Y."/>
        </authorList>
    </citation>
    <scope>NUCLEOTIDE SEQUENCE [LARGE SCALE GENOMIC DNA]</scope>
    <source>
        <strain evidence="2">cv. Yunnan</strain>
    </source>
</reference>
<organism evidence="1 2">
    <name type="scientific">Smallanthus sonchifolius</name>
    <dbReference type="NCBI Taxonomy" id="185202"/>
    <lineage>
        <taxon>Eukaryota</taxon>
        <taxon>Viridiplantae</taxon>
        <taxon>Streptophyta</taxon>
        <taxon>Embryophyta</taxon>
        <taxon>Tracheophyta</taxon>
        <taxon>Spermatophyta</taxon>
        <taxon>Magnoliopsida</taxon>
        <taxon>eudicotyledons</taxon>
        <taxon>Gunneridae</taxon>
        <taxon>Pentapetalae</taxon>
        <taxon>asterids</taxon>
        <taxon>campanulids</taxon>
        <taxon>Asterales</taxon>
        <taxon>Asteraceae</taxon>
        <taxon>Asteroideae</taxon>
        <taxon>Heliantheae alliance</taxon>
        <taxon>Millerieae</taxon>
        <taxon>Smallanthus</taxon>
    </lineage>
</organism>
<sequence length="445" mass="49419">MTRFSRVKSRAREEFWRKDFNFGVLEPLFSTQLTLVFELGDKGMLSTGGGGTFFWFRNDKSLSKVEGIVVIFSWGSLQFKDYVNLYSSSGWNSLVVVSDLLNPFFPERATSLAFSVLNELLEELRASPCPLVLAAFSGGSQACMYKVLQIIERTCEAHLNLDDSRLIMTCISGQIYDSGPVSVTSDLGARFALHSSILNVPGSSKLVSMVAKGVTSGLDALFLTRFGSHRSEYWQTLYSSVGLGAPFLILCSENDDLAPYPVICSFVQQVQGLGGHVRLIGWKDSPHVGHYKHNPIQYRAAVTEFLDHSVSIFNQKLQKLGERNGMEGMHDKICELICDLQNAAVDSNQSLRRVATGPNDHFFLPSSAEYQTTKESGSLQDEQKTTVHLGSPPGLNPHSVLGQVLFDVCVPKNIEGWDIKFENRKPFADAGKRPSALKRMRRSRL</sequence>
<accession>A0ACB8XW09</accession>